<dbReference type="Pfam" id="PF14361">
    <property type="entry name" value="RsbRD_N"/>
    <property type="match status" value="1"/>
</dbReference>
<dbReference type="AlphaFoldDB" id="A0A7W9PL82"/>
<dbReference type="InterPro" id="IPR042070">
    <property type="entry name" value="PucR_C-HTH_sf"/>
</dbReference>
<evidence type="ECO:0000313" key="4">
    <source>
        <dbReference type="Proteomes" id="UP000540412"/>
    </source>
</evidence>
<accession>A0A7W9PL82</accession>
<dbReference type="RefSeq" id="WP_157185709.1">
    <property type="nucleotide sequence ID" value="NZ_JACHIT010000002.1"/>
</dbReference>
<dbReference type="InterPro" id="IPR051448">
    <property type="entry name" value="CdaR-like_regulators"/>
</dbReference>
<dbReference type="PANTHER" id="PTHR33744">
    <property type="entry name" value="CARBOHYDRATE DIACID REGULATOR"/>
    <property type="match status" value="1"/>
</dbReference>
<feature type="domain" description="PucR C-terminal helix-turn-helix" evidence="1">
    <location>
        <begin position="343"/>
        <end position="397"/>
    </location>
</feature>
<dbReference type="Gene3D" id="1.10.10.2840">
    <property type="entry name" value="PucR C-terminal helix-turn-helix domain"/>
    <property type="match status" value="1"/>
</dbReference>
<sequence length="413" mass="43922">MTVTDGIGGITAAEMSPGAPNYQTLSRRIVDGLELADLSDGTRQGPGVRGDLLAVVRCVTEAIVTAARTNTRVPDRAAARLEAIAARWADRQLPIEVIQHAVHAAAEAVTDLVVGDQHGSDLVAGLHGAGVVLIDALRTLSTAVARGYVNEVRAMTGERRVASQTLVSALLTGRVDPATARRNGVDLADTYVVLAVALGEHPDEQDARVDGSVVARRKLRRVQAELAREPGERALSLLSVDGGTVLVPTTGDEGDGTLDALIDRLGEAASAPVTAAFVAAPRDRIPRAADRAHQLLDLALRLGRGPGLHRFQELACEYQLVQPGPANRHLRSLLDPLQNEPELLDTVDAYFAAQCKRESAARRLGISVSAVRRRLERITALTGLNPDTPTDLWYLRASVVTRIFDPGQVSGAL</sequence>
<evidence type="ECO:0000313" key="3">
    <source>
        <dbReference type="EMBL" id="MBB5917543.1"/>
    </source>
</evidence>
<name>A0A7W9PL82_9NOCA</name>
<feature type="domain" description="RsbT co-antagonist protein RsbRD N-terminal" evidence="2">
    <location>
        <begin position="42"/>
        <end position="160"/>
    </location>
</feature>
<dbReference type="Pfam" id="PF13556">
    <property type="entry name" value="HTH_30"/>
    <property type="match status" value="1"/>
</dbReference>
<evidence type="ECO:0000259" key="2">
    <source>
        <dbReference type="Pfam" id="PF14361"/>
    </source>
</evidence>
<dbReference type="InterPro" id="IPR025736">
    <property type="entry name" value="PucR_C-HTH_dom"/>
</dbReference>
<dbReference type="Proteomes" id="UP000540412">
    <property type="component" value="Unassembled WGS sequence"/>
</dbReference>
<evidence type="ECO:0000259" key="1">
    <source>
        <dbReference type="Pfam" id="PF13556"/>
    </source>
</evidence>
<proteinExistence type="predicted"/>
<evidence type="ECO:0008006" key="5">
    <source>
        <dbReference type="Google" id="ProtNLM"/>
    </source>
</evidence>
<dbReference type="PANTHER" id="PTHR33744:SF7">
    <property type="entry name" value="PUCR FAMILY TRANSCRIPTIONAL REGULATOR"/>
    <property type="match status" value="1"/>
</dbReference>
<organism evidence="3 4">
    <name type="scientific">Nocardia transvalensis</name>
    <dbReference type="NCBI Taxonomy" id="37333"/>
    <lineage>
        <taxon>Bacteria</taxon>
        <taxon>Bacillati</taxon>
        <taxon>Actinomycetota</taxon>
        <taxon>Actinomycetes</taxon>
        <taxon>Mycobacteriales</taxon>
        <taxon>Nocardiaceae</taxon>
        <taxon>Nocardia</taxon>
    </lineage>
</organism>
<reference evidence="3 4" key="1">
    <citation type="submission" date="2020-08" db="EMBL/GenBank/DDBJ databases">
        <title>Sequencing the genomes of 1000 actinobacteria strains.</title>
        <authorList>
            <person name="Klenk H.-P."/>
        </authorList>
    </citation>
    <scope>NUCLEOTIDE SEQUENCE [LARGE SCALE GENOMIC DNA]</scope>
    <source>
        <strain evidence="3 4">DSM 43582</strain>
    </source>
</reference>
<protein>
    <recommendedName>
        <fullName evidence="5">PucR-like helix-turn-helix protein</fullName>
    </recommendedName>
</protein>
<dbReference type="InterPro" id="IPR025751">
    <property type="entry name" value="RsbRD_N_dom"/>
</dbReference>
<comment type="caution">
    <text evidence="3">The sequence shown here is derived from an EMBL/GenBank/DDBJ whole genome shotgun (WGS) entry which is preliminary data.</text>
</comment>
<keyword evidence="4" id="KW-1185">Reference proteome</keyword>
<gene>
    <name evidence="3" type="ORF">BJY24_006455</name>
</gene>
<dbReference type="EMBL" id="JACHIT010000002">
    <property type="protein sequence ID" value="MBB5917543.1"/>
    <property type="molecule type" value="Genomic_DNA"/>
</dbReference>